<dbReference type="Proteomes" id="UP001165160">
    <property type="component" value="Unassembled WGS sequence"/>
</dbReference>
<dbReference type="AlphaFoldDB" id="A0A9W7B6W6"/>
<feature type="region of interest" description="Disordered" evidence="2">
    <location>
        <begin position="244"/>
        <end position="289"/>
    </location>
</feature>
<comment type="caution">
    <text evidence="4">The sequence shown here is derived from an EMBL/GenBank/DDBJ whole genome shotgun (WGS) entry which is preliminary data.</text>
</comment>
<feature type="domain" description="SAP" evidence="3">
    <location>
        <begin position="175"/>
        <end position="209"/>
    </location>
</feature>
<dbReference type="SMART" id="SM00513">
    <property type="entry name" value="SAP"/>
    <property type="match status" value="4"/>
</dbReference>
<proteinExistence type="predicted"/>
<name>A0A9W7B6W6_9STRA</name>
<feature type="domain" description="SAP" evidence="3">
    <location>
        <begin position="216"/>
        <end position="250"/>
    </location>
</feature>
<accession>A0A9W7B6W6</accession>
<feature type="compositionally biased region" description="Basic and acidic residues" evidence="2">
    <location>
        <begin position="156"/>
        <end position="167"/>
    </location>
</feature>
<protein>
    <recommendedName>
        <fullName evidence="3">SAP domain-containing protein</fullName>
    </recommendedName>
</protein>
<feature type="coiled-coil region" evidence="1">
    <location>
        <begin position="306"/>
        <end position="354"/>
    </location>
</feature>
<feature type="compositionally biased region" description="Basic residues" evidence="2">
    <location>
        <begin position="42"/>
        <end position="56"/>
    </location>
</feature>
<organism evidence="4 5">
    <name type="scientific">Triparma verrucosa</name>
    <dbReference type="NCBI Taxonomy" id="1606542"/>
    <lineage>
        <taxon>Eukaryota</taxon>
        <taxon>Sar</taxon>
        <taxon>Stramenopiles</taxon>
        <taxon>Ochrophyta</taxon>
        <taxon>Bolidophyceae</taxon>
        <taxon>Parmales</taxon>
        <taxon>Triparmaceae</taxon>
        <taxon>Triparma</taxon>
    </lineage>
</organism>
<reference evidence="5" key="1">
    <citation type="journal article" date="2023" name="Commun. Biol.">
        <title>Genome analysis of Parmales, the sister group of diatoms, reveals the evolutionary specialization of diatoms from phago-mixotrophs to photoautotrophs.</title>
        <authorList>
            <person name="Ban H."/>
            <person name="Sato S."/>
            <person name="Yoshikawa S."/>
            <person name="Yamada K."/>
            <person name="Nakamura Y."/>
            <person name="Ichinomiya M."/>
            <person name="Sato N."/>
            <person name="Blanc-Mathieu R."/>
            <person name="Endo H."/>
            <person name="Kuwata A."/>
            <person name="Ogata H."/>
        </authorList>
    </citation>
    <scope>NUCLEOTIDE SEQUENCE [LARGE SCALE GENOMIC DNA]</scope>
    <source>
        <strain evidence="5">NIES 3699</strain>
    </source>
</reference>
<evidence type="ECO:0000256" key="2">
    <source>
        <dbReference type="SAM" id="MobiDB-lite"/>
    </source>
</evidence>
<gene>
    <name evidence="4" type="ORF">TrVE_jg7797</name>
</gene>
<feature type="region of interest" description="Disordered" evidence="2">
    <location>
        <begin position="1"/>
        <end position="85"/>
    </location>
</feature>
<dbReference type="EMBL" id="BRXX01000047">
    <property type="protein sequence ID" value="GMH85289.1"/>
    <property type="molecule type" value="Genomic_DNA"/>
</dbReference>
<feature type="compositionally biased region" description="Low complexity" evidence="2">
    <location>
        <begin position="21"/>
        <end position="41"/>
    </location>
</feature>
<feature type="compositionally biased region" description="Basic and acidic residues" evidence="2">
    <location>
        <begin position="244"/>
        <end position="257"/>
    </location>
</feature>
<keyword evidence="5" id="KW-1185">Reference proteome</keyword>
<feature type="compositionally biased region" description="Basic and acidic residues" evidence="2">
    <location>
        <begin position="57"/>
        <end position="85"/>
    </location>
</feature>
<evidence type="ECO:0000259" key="3">
    <source>
        <dbReference type="SMART" id="SM00513"/>
    </source>
</evidence>
<keyword evidence="1" id="KW-0175">Coiled coil</keyword>
<feature type="compositionally biased region" description="Basic residues" evidence="2">
    <location>
        <begin position="1"/>
        <end position="12"/>
    </location>
</feature>
<dbReference type="InterPro" id="IPR003034">
    <property type="entry name" value="SAP_dom"/>
</dbReference>
<evidence type="ECO:0000313" key="4">
    <source>
        <dbReference type="EMBL" id="GMH85289.1"/>
    </source>
</evidence>
<feature type="region of interest" description="Disordered" evidence="2">
    <location>
        <begin position="148"/>
        <end position="167"/>
    </location>
</feature>
<evidence type="ECO:0000313" key="5">
    <source>
        <dbReference type="Proteomes" id="UP001165160"/>
    </source>
</evidence>
<feature type="domain" description="SAP" evidence="3">
    <location>
        <begin position="117"/>
        <end position="151"/>
    </location>
</feature>
<evidence type="ECO:0000256" key="1">
    <source>
        <dbReference type="SAM" id="Coils"/>
    </source>
</evidence>
<sequence length="521" mass="58347">MPPTKPRNKKATPKTTKEATKATPKPTKKATPGKATKATPKMTKKATPRKAKKITPRKQEMGTRLSEAAEKSKPLSEELSKKELRRRCAEAEVAQYGNRKEMVARLSEAAEKSKPLSEELSKKELRRRCAEAEVAQYGNRQEMIERLKKAKKTTPRKQEMVARLSEVAEKSKPLSEELLLTELRRRCAEARVAQYGNKQEMVARLSEAAEKSKPLSEELSKKELKRRCAEAEVALYGTKQKMVERLETKGGTGDKRRAVASKGAVKRQKHDGGDSSKSAGKRPASASDEGAKCKMTALNPGQQQIIDNLVKQFQQDNHEKELLEEENALLHQELERKDSLLSEAQKRVEQLQDGSGINSNVAITSHQRQGIAEIRGYMKKEKYQKELVKLDLICLQPGTPSEGQHVFHIIANTNGGPDHTDNYLFALGGTFNMTIGNRFDHLNCYLAGKEKARRAVEICKATALDSSLHKWIEKRTKGKDRVLYTDSIHKFKSGETLFGEGQSLFTRSILSQGRADKSKTT</sequence>
<feature type="domain" description="SAP" evidence="3">
    <location>
        <begin position="76"/>
        <end position="110"/>
    </location>
</feature>